<evidence type="ECO:0000313" key="4">
    <source>
        <dbReference type="Proteomes" id="UP001215598"/>
    </source>
</evidence>
<feature type="compositionally biased region" description="Pro residues" evidence="1">
    <location>
        <begin position="92"/>
        <end position="103"/>
    </location>
</feature>
<feature type="transmembrane region" description="Helical" evidence="2">
    <location>
        <begin position="215"/>
        <end position="236"/>
    </location>
</feature>
<dbReference type="AlphaFoldDB" id="A0AAD7JWB6"/>
<organism evidence="3 4">
    <name type="scientific">Mycena metata</name>
    <dbReference type="NCBI Taxonomy" id="1033252"/>
    <lineage>
        <taxon>Eukaryota</taxon>
        <taxon>Fungi</taxon>
        <taxon>Dikarya</taxon>
        <taxon>Basidiomycota</taxon>
        <taxon>Agaricomycotina</taxon>
        <taxon>Agaricomycetes</taxon>
        <taxon>Agaricomycetidae</taxon>
        <taxon>Agaricales</taxon>
        <taxon>Marasmiineae</taxon>
        <taxon>Mycenaceae</taxon>
        <taxon>Mycena</taxon>
    </lineage>
</organism>
<feature type="transmembrane region" description="Helical" evidence="2">
    <location>
        <begin position="354"/>
        <end position="375"/>
    </location>
</feature>
<evidence type="ECO:0000256" key="1">
    <source>
        <dbReference type="SAM" id="MobiDB-lite"/>
    </source>
</evidence>
<keyword evidence="2" id="KW-0472">Membrane</keyword>
<sequence>MLSSVVSLSSSSKGFVGLFCIGAQVMLSTFLAGVQNTSSATRTTKLTLLPTKCVLSNGTLSNPYVAAMGYATVIFATLFFILRVKGFTHTSPGPPSPTPPSPEYPVLSSSKISPGSIPPRHNRSGMGSEPPSPPPDPGSDSADDTPRRNPWWLLLLLIAFAVGSYLYFTRNPDVVETLTGQIVSTMEQYVLGIWDGWTKAVSTARIYISGHGWQIARIILLALATHCICFTVVAILRRLRLSSIDPVFDYYLPTLFAIFPTLLIASSSQYRSFLWLEYHNGYLGGVYPSVQEINSRLSSYFSSLAFSHSNEISVIFGVLFAHAIVVSPRGILLIVYGFPSAIKAILAELYRPPLFCAVVGSCLLQSTVVGSLLLLKAGLKQYGRLNPTAKQHLWHWFSCRKSRESTRVTFLVLAQRHRQWKSAQIEDFYELVPEFKYALMATFKASLEIWSNMPIAKKLLIAAPAVIFYGYIYIMPVARSVHRQDIIPLIGCSSRLTAYTRQQSRRVTFYTPLVSLKSSNGIYPPALPPSYVLYPAGLAQVV</sequence>
<keyword evidence="4" id="KW-1185">Reference proteome</keyword>
<proteinExistence type="predicted"/>
<feature type="transmembrane region" description="Helical" evidence="2">
    <location>
        <begin position="248"/>
        <end position="266"/>
    </location>
</feature>
<feature type="transmembrane region" description="Helical" evidence="2">
    <location>
        <begin position="455"/>
        <end position="474"/>
    </location>
</feature>
<feature type="transmembrane region" description="Helical" evidence="2">
    <location>
        <begin position="312"/>
        <end position="342"/>
    </location>
</feature>
<dbReference type="EMBL" id="JARKIB010000013">
    <property type="protein sequence ID" value="KAJ7773180.1"/>
    <property type="molecule type" value="Genomic_DNA"/>
</dbReference>
<name>A0AAD7JWB6_9AGAR</name>
<feature type="compositionally biased region" description="Low complexity" evidence="1">
    <location>
        <begin position="108"/>
        <end position="119"/>
    </location>
</feature>
<evidence type="ECO:0000313" key="3">
    <source>
        <dbReference type="EMBL" id="KAJ7773180.1"/>
    </source>
</evidence>
<comment type="caution">
    <text evidence="3">The sequence shown here is derived from an EMBL/GenBank/DDBJ whole genome shotgun (WGS) entry which is preliminary data.</text>
</comment>
<keyword evidence="2" id="KW-1133">Transmembrane helix</keyword>
<evidence type="ECO:0000256" key="2">
    <source>
        <dbReference type="SAM" id="Phobius"/>
    </source>
</evidence>
<keyword evidence="2" id="KW-0812">Transmembrane</keyword>
<gene>
    <name evidence="3" type="ORF">B0H16DRAFT_1714079</name>
</gene>
<dbReference type="Proteomes" id="UP001215598">
    <property type="component" value="Unassembled WGS sequence"/>
</dbReference>
<reference evidence="3" key="1">
    <citation type="submission" date="2023-03" db="EMBL/GenBank/DDBJ databases">
        <title>Massive genome expansion in bonnet fungi (Mycena s.s.) driven by repeated elements and novel gene families across ecological guilds.</title>
        <authorList>
            <consortium name="Lawrence Berkeley National Laboratory"/>
            <person name="Harder C.B."/>
            <person name="Miyauchi S."/>
            <person name="Viragh M."/>
            <person name="Kuo A."/>
            <person name="Thoen E."/>
            <person name="Andreopoulos B."/>
            <person name="Lu D."/>
            <person name="Skrede I."/>
            <person name="Drula E."/>
            <person name="Henrissat B."/>
            <person name="Morin E."/>
            <person name="Kohler A."/>
            <person name="Barry K."/>
            <person name="LaButti K."/>
            <person name="Morin E."/>
            <person name="Salamov A."/>
            <person name="Lipzen A."/>
            <person name="Mereny Z."/>
            <person name="Hegedus B."/>
            <person name="Baldrian P."/>
            <person name="Stursova M."/>
            <person name="Weitz H."/>
            <person name="Taylor A."/>
            <person name="Grigoriev I.V."/>
            <person name="Nagy L.G."/>
            <person name="Martin F."/>
            <person name="Kauserud H."/>
        </authorList>
    </citation>
    <scope>NUCLEOTIDE SEQUENCE</scope>
    <source>
        <strain evidence="3">CBHHK182m</strain>
    </source>
</reference>
<feature type="transmembrane region" description="Helical" evidence="2">
    <location>
        <begin position="64"/>
        <end position="82"/>
    </location>
</feature>
<accession>A0AAD7JWB6</accession>
<feature type="transmembrane region" description="Helical" evidence="2">
    <location>
        <begin position="151"/>
        <end position="168"/>
    </location>
</feature>
<protein>
    <submittedName>
        <fullName evidence="3">Uncharacterized protein</fullName>
    </submittedName>
</protein>
<feature type="region of interest" description="Disordered" evidence="1">
    <location>
        <begin position="90"/>
        <end position="145"/>
    </location>
</feature>